<proteinExistence type="predicted"/>
<evidence type="ECO:0000256" key="1">
    <source>
        <dbReference type="SAM" id="MobiDB-lite"/>
    </source>
</evidence>
<sequence length="191" mass="20644">MFSPQRKKSVRFPTQSTFTEPHSANIPLLDVSACRANWAYWAIISLNGFDDGEVEAKKTPAGIERSEGNATSSDGSEHSTSVLRTAKSMKKPTAADTSGGSRSMLITSYSTVLLSAGMHRGRRGAAARGSEAFCTCMLCLAAHASISLWFAYEDTQEAFTQQHGSVKNLQLSGKSGRNTDTEIGAVRRDFR</sequence>
<protein>
    <submittedName>
        <fullName evidence="2">Uncharacterized protein</fullName>
    </submittedName>
</protein>
<comment type="caution">
    <text evidence="2">The sequence shown here is derived from an EMBL/GenBank/DDBJ whole genome shotgun (WGS) entry which is preliminary data.</text>
</comment>
<dbReference type="EMBL" id="VEVO01000006">
    <property type="protein sequence ID" value="KAF0040557.1"/>
    <property type="molecule type" value="Genomic_DNA"/>
</dbReference>
<evidence type="ECO:0000313" key="2">
    <source>
        <dbReference type="EMBL" id="KAF0040557.1"/>
    </source>
</evidence>
<name>A0A6A4T358_SCOMX</name>
<accession>A0A6A4T358</accession>
<feature type="region of interest" description="Disordered" evidence="1">
    <location>
        <begin position="58"/>
        <end position="101"/>
    </location>
</feature>
<feature type="compositionally biased region" description="Polar residues" evidence="1">
    <location>
        <begin position="68"/>
        <end position="83"/>
    </location>
</feature>
<gene>
    <name evidence="2" type="ORF">F2P81_006455</name>
</gene>
<dbReference type="Proteomes" id="UP000438429">
    <property type="component" value="Unassembled WGS sequence"/>
</dbReference>
<reference evidence="2 3" key="1">
    <citation type="submission" date="2019-06" db="EMBL/GenBank/DDBJ databases">
        <title>Draft genomes of female and male turbot (Scophthalmus maximus).</title>
        <authorList>
            <person name="Xu H."/>
            <person name="Xu X.-W."/>
            <person name="Shao C."/>
            <person name="Chen S."/>
        </authorList>
    </citation>
    <scope>NUCLEOTIDE SEQUENCE [LARGE SCALE GENOMIC DNA]</scope>
    <source>
        <strain evidence="2">Ysfricsl-2016a</strain>
        <tissue evidence="2">Blood</tissue>
    </source>
</reference>
<evidence type="ECO:0000313" key="3">
    <source>
        <dbReference type="Proteomes" id="UP000438429"/>
    </source>
</evidence>
<dbReference type="AlphaFoldDB" id="A0A6A4T358"/>
<organism evidence="2 3">
    <name type="scientific">Scophthalmus maximus</name>
    <name type="common">Turbot</name>
    <name type="synonym">Psetta maxima</name>
    <dbReference type="NCBI Taxonomy" id="52904"/>
    <lineage>
        <taxon>Eukaryota</taxon>
        <taxon>Metazoa</taxon>
        <taxon>Chordata</taxon>
        <taxon>Craniata</taxon>
        <taxon>Vertebrata</taxon>
        <taxon>Euteleostomi</taxon>
        <taxon>Actinopterygii</taxon>
        <taxon>Neopterygii</taxon>
        <taxon>Teleostei</taxon>
        <taxon>Neoteleostei</taxon>
        <taxon>Acanthomorphata</taxon>
        <taxon>Carangaria</taxon>
        <taxon>Pleuronectiformes</taxon>
        <taxon>Pleuronectoidei</taxon>
        <taxon>Scophthalmidae</taxon>
        <taxon>Scophthalmus</taxon>
    </lineage>
</organism>